<dbReference type="Proteomes" id="UP000248557">
    <property type="component" value="Unassembled WGS sequence"/>
</dbReference>
<dbReference type="AlphaFoldDB" id="A0A328Q5X8"/>
<reference evidence="1 2" key="1">
    <citation type="submission" date="2017-05" db="EMBL/GenBank/DDBJ databases">
        <title>Host range expansion of the Methanosphaera genus to humans and monogastric animals involves recent and extensive reduction in genome content.</title>
        <authorList>
            <person name="Hoedt E.C."/>
            <person name="Volmer J.G."/>
            <person name="Parks D.H."/>
            <person name="Rosewarne C.P."/>
            <person name="Denman S.E."/>
            <person name="Mcsweeney C.S."/>
            <person name="O Cuiv P."/>
            <person name="Hugenholtz P."/>
            <person name="Tyson G.W."/>
            <person name="Morrison M."/>
        </authorList>
    </citation>
    <scope>NUCLEOTIDE SEQUENCE [LARGE SCALE GENOMIC DNA]</scope>
    <source>
        <strain evidence="1 2">PA5</strain>
    </source>
</reference>
<proteinExistence type="predicted"/>
<dbReference type="EMBL" id="NGJK01000057">
    <property type="protein sequence ID" value="RAP02986.1"/>
    <property type="molecule type" value="Genomic_DNA"/>
</dbReference>
<sequence>MKCPYCDYESRVVSEFCVNCRHKLDVDNNKENIKGQLNAYKWYSPRKKHLRNGLSNASKLTRASIQEEKPLYKVWVQNSCEAPCHTLMHGQKVPFDDDFLVVNDSTGAVGLLSYPGEYGHSVLNSECCSCSIEFCDNGDNVLSNDDKERLLGIAKVLQSRT</sequence>
<evidence type="ECO:0000313" key="2">
    <source>
        <dbReference type="Proteomes" id="UP000248557"/>
    </source>
</evidence>
<accession>A0A328Q5X8</accession>
<dbReference type="GeneID" id="3854922"/>
<gene>
    <name evidence="1" type="ORF">CA615_04670</name>
</gene>
<protein>
    <submittedName>
        <fullName evidence="1">Uncharacterized protein</fullName>
    </submittedName>
</protein>
<dbReference type="RefSeq" id="WP_011406523.1">
    <property type="nucleotide sequence ID" value="NZ_CATZNA010000141.1"/>
</dbReference>
<comment type="caution">
    <text evidence="1">The sequence shown here is derived from an EMBL/GenBank/DDBJ whole genome shotgun (WGS) entry which is preliminary data.</text>
</comment>
<name>A0A328Q5X8_9EURY</name>
<evidence type="ECO:0000313" key="1">
    <source>
        <dbReference type="EMBL" id="RAP02986.1"/>
    </source>
</evidence>
<organism evidence="1 2">
    <name type="scientific">Methanosphaera stadtmanae</name>
    <dbReference type="NCBI Taxonomy" id="2317"/>
    <lineage>
        <taxon>Archaea</taxon>
        <taxon>Methanobacteriati</taxon>
        <taxon>Methanobacteriota</taxon>
        <taxon>Methanomada group</taxon>
        <taxon>Methanobacteria</taxon>
        <taxon>Methanobacteriales</taxon>
        <taxon>Methanobacteriaceae</taxon>
        <taxon>Methanosphaera</taxon>
    </lineage>
</organism>